<dbReference type="InterPro" id="IPR058625">
    <property type="entry name" value="MdtA-like_BSH"/>
</dbReference>
<comment type="similarity">
    <text evidence="2">Belongs to the membrane fusion protein (MFP) (TC 8.A.1) family.</text>
</comment>
<evidence type="ECO:0000256" key="1">
    <source>
        <dbReference type="ARBA" id="ARBA00004196"/>
    </source>
</evidence>
<evidence type="ECO:0000256" key="2">
    <source>
        <dbReference type="ARBA" id="ARBA00009477"/>
    </source>
</evidence>
<evidence type="ECO:0000259" key="6">
    <source>
        <dbReference type="Pfam" id="PF25967"/>
    </source>
</evidence>
<keyword evidence="3" id="KW-0813">Transport</keyword>
<keyword evidence="8" id="KW-1185">Reference proteome</keyword>
<dbReference type="AlphaFoldDB" id="A0A840G5R8"/>
<dbReference type="GO" id="GO:0015562">
    <property type="term" value="F:efflux transmembrane transporter activity"/>
    <property type="evidence" value="ECO:0007669"/>
    <property type="project" value="TreeGrafter"/>
</dbReference>
<dbReference type="Gene3D" id="2.40.420.20">
    <property type="match status" value="1"/>
</dbReference>
<dbReference type="PANTHER" id="PTHR30469:SF15">
    <property type="entry name" value="HLYD FAMILY OF SECRETION PROTEINS"/>
    <property type="match status" value="1"/>
</dbReference>
<evidence type="ECO:0000313" key="8">
    <source>
        <dbReference type="Proteomes" id="UP000587070"/>
    </source>
</evidence>
<dbReference type="PANTHER" id="PTHR30469">
    <property type="entry name" value="MULTIDRUG RESISTANCE PROTEIN MDTA"/>
    <property type="match status" value="1"/>
</dbReference>
<comment type="caution">
    <text evidence="7">The sequence shown here is derived from an EMBL/GenBank/DDBJ whole genome shotgun (WGS) entry which is preliminary data.</text>
</comment>
<dbReference type="Gene3D" id="2.40.30.170">
    <property type="match status" value="1"/>
</dbReference>
<dbReference type="Pfam" id="PF25954">
    <property type="entry name" value="Beta-barrel_RND_2"/>
    <property type="match status" value="1"/>
</dbReference>
<proteinExistence type="inferred from homology"/>
<sequence>MSSCHPVPPRQVSVLLPALLVLALGAAGCSKPEMPPAPPRPVLSMLVGESGAEDAANTYSGELRSRFETQLAFRVAGKIIERRVDAGATVKSGEVLARLDPADTASSATAAAAQLALAEADARRYRDLRTQNFVSQAALDAKETALKSAQAQAELARNQNAYTTLLADAPGVVAAVAGEVGQVVAAGQTVFRVARPGSMEVAIAVPESRVGSLRIGQPAEVSLWADASARYRGVLRELASVADPATRTFAARVAIADADLPAQDGKRARPLLGMTASVRFPAAAGSLLRVPLTAIFQQDGKPAVWVLAADSTVVLRPVEVAGWGEKDATIASGLAAGERIVVAGVHKLTAGEKVKVAAATVSPAAGNAAQ</sequence>
<organism evidence="7 8">
    <name type="scientific">Rhodocyclus tenuis</name>
    <name type="common">Rhodospirillum tenue</name>
    <dbReference type="NCBI Taxonomy" id="1066"/>
    <lineage>
        <taxon>Bacteria</taxon>
        <taxon>Pseudomonadati</taxon>
        <taxon>Pseudomonadota</taxon>
        <taxon>Betaproteobacteria</taxon>
        <taxon>Rhodocyclales</taxon>
        <taxon>Rhodocyclaceae</taxon>
        <taxon>Rhodocyclus</taxon>
    </lineage>
</organism>
<dbReference type="Gene3D" id="2.40.50.100">
    <property type="match status" value="1"/>
</dbReference>
<dbReference type="InterPro" id="IPR058627">
    <property type="entry name" value="MdtA-like_C"/>
</dbReference>
<dbReference type="Proteomes" id="UP000587070">
    <property type="component" value="Unassembled WGS sequence"/>
</dbReference>
<evidence type="ECO:0000259" key="5">
    <source>
        <dbReference type="Pfam" id="PF25954"/>
    </source>
</evidence>
<comment type="subcellular location">
    <subcellularLocation>
        <location evidence="1">Cell envelope</location>
    </subcellularLocation>
</comment>
<gene>
    <name evidence="7" type="ORF">GGD90_000687</name>
</gene>
<dbReference type="NCBIfam" id="TIGR01730">
    <property type="entry name" value="RND_mfp"/>
    <property type="match status" value="1"/>
</dbReference>
<dbReference type="SUPFAM" id="SSF111369">
    <property type="entry name" value="HlyD-like secretion proteins"/>
    <property type="match status" value="1"/>
</dbReference>
<name>A0A840G5R8_RHOTE</name>
<feature type="domain" description="Multidrug resistance protein MdtA-like barrel-sandwich hybrid" evidence="4">
    <location>
        <begin position="73"/>
        <end position="190"/>
    </location>
</feature>
<feature type="domain" description="Multidrug resistance protein MdtA-like C-terminal permuted SH3" evidence="6">
    <location>
        <begin position="291"/>
        <end position="346"/>
    </location>
</feature>
<dbReference type="InterPro" id="IPR058792">
    <property type="entry name" value="Beta-barrel_RND_2"/>
</dbReference>
<reference evidence="7 8" key="1">
    <citation type="submission" date="2020-08" db="EMBL/GenBank/DDBJ databases">
        <title>Genome sequencing of Purple Non-Sulfur Bacteria from various extreme environments.</title>
        <authorList>
            <person name="Mayer M."/>
        </authorList>
    </citation>
    <scope>NUCLEOTIDE SEQUENCE [LARGE SCALE GENOMIC DNA]</scope>
    <source>
        <strain evidence="7 8">2761</strain>
    </source>
</reference>
<feature type="domain" description="CusB-like beta-barrel" evidence="5">
    <location>
        <begin position="201"/>
        <end position="259"/>
    </location>
</feature>
<evidence type="ECO:0000256" key="3">
    <source>
        <dbReference type="ARBA" id="ARBA00022448"/>
    </source>
</evidence>
<accession>A0A840G5R8</accession>
<dbReference type="EMBL" id="JACIGE010000002">
    <property type="protein sequence ID" value="MBB4246330.1"/>
    <property type="molecule type" value="Genomic_DNA"/>
</dbReference>
<evidence type="ECO:0000313" key="7">
    <source>
        <dbReference type="EMBL" id="MBB4246330.1"/>
    </source>
</evidence>
<evidence type="ECO:0000259" key="4">
    <source>
        <dbReference type="Pfam" id="PF25917"/>
    </source>
</evidence>
<dbReference type="Pfam" id="PF25967">
    <property type="entry name" value="RND-MFP_C"/>
    <property type="match status" value="1"/>
</dbReference>
<dbReference type="Pfam" id="PF25917">
    <property type="entry name" value="BSH_RND"/>
    <property type="match status" value="1"/>
</dbReference>
<protein>
    <submittedName>
        <fullName evidence="7">RND family efflux transporter MFP subunit</fullName>
    </submittedName>
</protein>
<dbReference type="GO" id="GO:1990281">
    <property type="term" value="C:efflux pump complex"/>
    <property type="evidence" value="ECO:0007669"/>
    <property type="project" value="TreeGrafter"/>
</dbReference>
<dbReference type="OrthoDB" id="9806939at2"/>
<dbReference type="RefSeq" id="WP_153115873.1">
    <property type="nucleotide sequence ID" value="NZ_JACIGE010000002.1"/>
</dbReference>
<dbReference type="InterPro" id="IPR006143">
    <property type="entry name" value="RND_pump_MFP"/>
</dbReference>